<evidence type="ECO:0000256" key="4">
    <source>
        <dbReference type="ARBA" id="ARBA00012140"/>
    </source>
</evidence>
<name>A0A1C3NMG5_9XANT</name>
<evidence type="ECO:0000256" key="9">
    <source>
        <dbReference type="ARBA" id="ARBA00022691"/>
    </source>
</evidence>
<dbReference type="Gene3D" id="3.40.50.150">
    <property type="entry name" value="Vaccinia Virus protein VP39"/>
    <property type="match status" value="1"/>
</dbReference>
<dbReference type="Gene3D" id="3.30.70.1170">
    <property type="entry name" value="Sun protein, domain 3"/>
    <property type="match status" value="1"/>
</dbReference>
<feature type="domain" description="SAM-dependent MTase RsmB/NOP-type" evidence="15">
    <location>
        <begin position="164"/>
        <end position="435"/>
    </location>
</feature>
<dbReference type="InterPro" id="IPR035926">
    <property type="entry name" value="NusB-like_sf"/>
</dbReference>
<feature type="binding site" evidence="14">
    <location>
        <begin position="254"/>
        <end position="260"/>
    </location>
    <ligand>
        <name>S-adenosyl-L-methionine</name>
        <dbReference type="ChEBI" id="CHEBI:59789"/>
    </ligand>
</feature>
<dbReference type="FunFam" id="3.30.70.1170:FF:000002">
    <property type="entry name" value="Ribosomal RNA small subunit methyltransferase B"/>
    <property type="match status" value="1"/>
</dbReference>
<evidence type="ECO:0000313" key="17">
    <source>
        <dbReference type="EMBL" id="SBV51551.1"/>
    </source>
</evidence>
<dbReference type="PROSITE" id="PS51686">
    <property type="entry name" value="SAM_MT_RSMB_NOP"/>
    <property type="match status" value="1"/>
</dbReference>
<evidence type="ECO:0000256" key="14">
    <source>
        <dbReference type="PROSITE-ProRule" id="PRU01023"/>
    </source>
</evidence>
<evidence type="ECO:0000256" key="2">
    <source>
        <dbReference type="ARBA" id="ARBA00004496"/>
    </source>
</evidence>
<keyword evidence="8 14" id="KW-0808">Transferase</keyword>
<feature type="binding site" evidence="14">
    <location>
        <position position="305"/>
    </location>
    <ligand>
        <name>S-adenosyl-L-methionine</name>
        <dbReference type="ChEBI" id="CHEBI:59789"/>
    </ligand>
</feature>
<dbReference type="InterPro" id="IPR006027">
    <property type="entry name" value="NusB_RsmB_TIM44"/>
</dbReference>
<proteinExistence type="inferred from homology"/>
<dbReference type="AlphaFoldDB" id="A0A1C3NMG5"/>
<dbReference type="GO" id="GO:0006355">
    <property type="term" value="P:regulation of DNA-templated transcription"/>
    <property type="evidence" value="ECO:0007669"/>
    <property type="project" value="InterPro"/>
</dbReference>
<keyword evidence="9 14" id="KW-0949">S-adenosyl-L-methionine</keyword>
<dbReference type="PANTHER" id="PTHR22807">
    <property type="entry name" value="NOP2 YEAST -RELATED NOL1/NOP2/FMU SUN DOMAIN-CONTAINING"/>
    <property type="match status" value="1"/>
</dbReference>
<dbReference type="Proteomes" id="UP000239710">
    <property type="component" value="Unassembled WGS sequence"/>
</dbReference>
<evidence type="ECO:0000256" key="1">
    <source>
        <dbReference type="ARBA" id="ARBA00002724"/>
    </source>
</evidence>
<dbReference type="SUPFAM" id="SSF53335">
    <property type="entry name" value="S-adenosyl-L-methionine-dependent methyltransferases"/>
    <property type="match status" value="1"/>
</dbReference>
<dbReference type="EMBL" id="FLTX01000036">
    <property type="protein sequence ID" value="SBV51551.1"/>
    <property type="molecule type" value="Genomic_DNA"/>
</dbReference>
<dbReference type="Pfam" id="PF22458">
    <property type="entry name" value="RsmF-B_ferredox"/>
    <property type="match status" value="1"/>
</dbReference>
<protein>
    <recommendedName>
        <fullName evidence="4">16S rRNA (cytosine(967)-C(5))-methyltransferase</fullName>
        <ecNumber evidence="4">2.1.1.176</ecNumber>
    </recommendedName>
    <alternativeName>
        <fullName evidence="11">16S rRNA m5C967 methyltransferase</fullName>
    </alternativeName>
    <alternativeName>
        <fullName evidence="12">rRNA (cytosine-C(5)-)-methyltransferase RsmB</fullName>
    </alternativeName>
</protein>
<evidence type="ECO:0000256" key="5">
    <source>
        <dbReference type="ARBA" id="ARBA00022490"/>
    </source>
</evidence>
<dbReference type="InterPro" id="IPR054728">
    <property type="entry name" value="RsmB-like_ferredoxin"/>
</dbReference>
<comment type="catalytic activity">
    <reaction evidence="13">
        <text>cytidine(967) in 16S rRNA + S-adenosyl-L-methionine = 5-methylcytidine(967) in 16S rRNA + S-adenosyl-L-homocysteine + H(+)</text>
        <dbReference type="Rhea" id="RHEA:42748"/>
        <dbReference type="Rhea" id="RHEA-COMP:10219"/>
        <dbReference type="Rhea" id="RHEA-COMP:10220"/>
        <dbReference type="ChEBI" id="CHEBI:15378"/>
        <dbReference type="ChEBI" id="CHEBI:57856"/>
        <dbReference type="ChEBI" id="CHEBI:59789"/>
        <dbReference type="ChEBI" id="CHEBI:74483"/>
        <dbReference type="ChEBI" id="CHEBI:82748"/>
        <dbReference type="EC" id="2.1.1.176"/>
    </reaction>
</comment>
<dbReference type="InterPro" id="IPR023267">
    <property type="entry name" value="RCMT"/>
</dbReference>
<keyword evidence="19" id="KW-1185">Reference proteome</keyword>
<keyword evidence="6" id="KW-0698">rRNA processing</keyword>
<comment type="similarity">
    <text evidence="3 14">Belongs to the class I-like SAM-binding methyltransferase superfamily. RsmB/NOP family.</text>
</comment>
<comment type="subcellular location">
    <subcellularLocation>
        <location evidence="2">Cytoplasm</location>
    </subcellularLocation>
</comment>
<evidence type="ECO:0000313" key="16">
    <source>
        <dbReference type="EMBL" id="PPV06756.1"/>
    </source>
</evidence>
<evidence type="ECO:0000256" key="3">
    <source>
        <dbReference type="ARBA" id="ARBA00007494"/>
    </source>
</evidence>
<keyword evidence="10 14" id="KW-0694">RNA-binding</keyword>
<dbReference type="GO" id="GO:0009383">
    <property type="term" value="F:rRNA (cytosine-C5-)-methyltransferase activity"/>
    <property type="evidence" value="ECO:0007669"/>
    <property type="project" value="TreeGrafter"/>
</dbReference>
<dbReference type="Gene3D" id="1.10.940.10">
    <property type="entry name" value="NusB-like"/>
    <property type="match status" value="1"/>
</dbReference>
<dbReference type="InterPro" id="IPR001678">
    <property type="entry name" value="MeTrfase_RsmB-F_NOP2_dom"/>
</dbReference>
<dbReference type="InterPro" id="IPR029063">
    <property type="entry name" value="SAM-dependent_MTases_sf"/>
</dbReference>
<dbReference type="OrthoDB" id="9810297at2"/>
<evidence type="ECO:0000313" key="19">
    <source>
        <dbReference type="Proteomes" id="UP000239710"/>
    </source>
</evidence>
<dbReference type="InterPro" id="IPR004573">
    <property type="entry name" value="rRNA_ssu_MeTfrase_B"/>
</dbReference>
<evidence type="ECO:0000256" key="8">
    <source>
        <dbReference type="ARBA" id="ARBA00022679"/>
    </source>
</evidence>
<dbReference type="STRING" id="56449.XBLMG947_2340"/>
<dbReference type="RefSeq" id="WP_065468832.1">
    <property type="nucleotide sequence ID" value="NZ_FLTX01000036.1"/>
</dbReference>
<dbReference type="FunFam" id="1.10.940.10:FF:000015">
    <property type="entry name" value="16S rRNA methyltransferase B"/>
    <property type="match status" value="1"/>
</dbReference>
<dbReference type="InterPro" id="IPR018314">
    <property type="entry name" value="RsmB/NOL1/NOP2-like_CS"/>
</dbReference>
<dbReference type="GO" id="GO:0005829">
    <property type="term" value="C:cytosol"/>
    <property type="evidence" value="ECO:0007669"/>
    <property type="project" value="TreeGrafter"/>
</dbReference>
<comment type="function">
    <text evidence="1">Specifically methylates the cytosine at position 967 (m5C967) of 16S rRNA.</text>
</comment>
<accession>A0A1C3NMG5</accession>
<evidence type="ECO:0000259" key="15">
    <source>
        <dbReference type="PROSITE" id="PS51686"/>
    </source>
</evidence>
<dbReference type="PANTHER" id="PTHR22807:SF61">
    <property type="entry name" value="NOL1_NOP2_SUN FAMILY PROTEIN _ ANTITERMINATION NUSB DOMAIN-CONTAINING PROTEIN"/>
    <property type="match status" value="1"/>
</dbReference>
<keyword evidence="5" id="KW-0963">Cytoplasm</keyword>
<sequence length="436" mass="46935">MSVDTATAGVASRLAAAHVLTAVFDQGRSLKAELAATLPGIGDPRDRALVEAICFAVIRRRPAYDVALRQWLERPLPPRDAELKALLMVGFAQLDVLQLPAHAALSATVDACRALGRPRQAGMVNAILRRAQREGFPAVADDAGWPSWLRKQLRADWGERAEAIFVASAQMAPMWLRVQRSRVDPAAYVARLAELGISAHTDAVLPDAVRLHSAVPVSQLPGFAEGDVSVQDGAAQQVADALTLAPVARVLDACAAPGGKAAHLLERHPALQLTALDVDARRLERVQQTLQRTVPNARVALHAADAADTEAWWDGQPFDAVLLDAPCSATGVVRRQPDVLLHRRADDIDALCALQARLLDATWRTLRPGGQLLYTTCSLLARENQAQVEAFLQRTSDAQAQPLGAQFGHAAGSGRQRFPGEQHCDGFFYALLLKAS</sequence>
<dbReference type="SUPFAM" id="SSF48013">
    <property type="entry name" value="NusB-like"/>
    <property type="match status" value="1"/>
</dbReference>
<evidence type="ECO:0000256" key="7">
    <source>
        <dbReference type="ARBA" id="ARBA00022603"/>
    </source>
</evidence>
<reference evidence="16 19" key="2">
    <citation type="submission" date="2016-08" db="EMBL/GenBank/DDBJ databases">
        <title>Evolution of the type three secretion system and type three effector repertoires in Xanthomonas.</title>
        <authorList>
            <person name="Merda D."/>
            <person name="Briand M."/>
            <person name="Bosis E."/>
            <person name="Rousseau C."/>
            <person name="Portier P."/>
            <person name="Jacques M.-A."/>
            <person name="Fischer-Le Saux M."/>
        </authorList>
    </citation>
    <scope>NUCLEOTIDE SEQUENCE [LARGE SCALE GENOMIC DNA]</scope>
    <source>
        <strain evidence="16 19">CFBP1976</strain>
    </source>
</reference>
<gene>
    <name evidence="17" type="ORF">XBLMG947_2340</name>
    <name evidence="16" type="ORF">XbrCFBP1976_10895</name>
</gene>
<dbReference type="EC" id="2.1.1.176" evidence="4"/>
<evidence type="ECO:0000256" key="12">
    <source>
        <dbReference type="ARBA" id="ARBA00031088"/>
    </source>
</evidence>
<dbReference type="PROSITE" id="PS01153">
    <property type="entry name" value="NOL1_NOP2_SUN"/>
    <property type="match status" value="1"/>
</dbReference>
<feature type="binding site" evidence="14">
    <location>
        <position position="324"/>
    </location>
    <ligand>
        <name>S-adenosyl-L-methionine</name>
        <dbReference type="ChEBI" id="CHEBI:59789"/>
    </ligand>
</feature>
<dbReference type="Pfam" id="PF01029">
    <property type="entry name" value="NusB"/>
    <property type="match status" value="1"/>
</dbReference>
<dbReference type="GO" id="GO:0003723">
    <property type="term" value="F:RNA binding"/>
    <property type="evidence" value="ECO:0007669"/>
    <property type="project" value="UniProtKB-UniRule"/>
</dbReference>
<dbReference type="Pfam" id="PF01189">
    <property type="entry name" value="Methyltr_RsmB-F"/>
    <property type="match status" value="1"/>
</dbReference>
<evidence type="ECO:0000313" key="18">
    <source>
        <dbReference type="Proteomes" id="UP000092503"/>
    </source>
</evidence>
<feature type="active site" description="Nucleophile" evidence="14">
    <location>
        <position position="377"/>
    </location>
</feature>
<evidence type="ECO:0000256" key="6">
    <source>
        <dbReference type="ARBA" id="ARBA00022552"/>
    </source>
</evidence>
<dbReference type="EMBL" id="MDCE01000013">
    <property type="protein sequence ID" value="PPV06756.1"/>
    <property type="molecule type" value="Genomic_DNA"/>
</dbReference>
<dbReference type="FunFam" id="3.40.50.150:FF:000022">
    <property type="entry name" value="Ribosomal RNA small subunit methyltransferase B"/>
    <property type="match status" value="1"/>
</dbReference>
<dbReference type="InterPro" id="IPR049560">
    <property type="entry name" value="MeTrfase_RsmB-F_NOP2_cat"/>
</dbReference>
<evidence type="ECO:0000256" key="10">
    <source>
        <dbReference type="ARBA" id="ARBA00022884"/>
    </source>
</evidence>
<dbReference type="PRINTS" id="PR02008">
    <property type="entry name" value="RCMTFAMILY"/>
</dbReference>
<keyword evidence="7 14" id="KW-0489">Methyltransferase</keyword>
<evidence type="ECO:0000256" key="11">
    <source>
        <dbReference type="ARBA" id="ARBA00030399"/>
    </source>
</evidence>
<dbReference type="CDD" id="cd02440">
    <property type="entry name" value="AdoMet_MTases"/>
    <property type="match status" value="1"/>
</dbReference>
<dbReference type="Proteomes" id="UP000092503">
    <property type="component" value="Unassembled WGS sequence"/>
</dbReference>
<dbReference type="GO" id="GO:0070475">
    <property type="term" value="P:rRNA base methylation"/>
    <property type="evidence" value="ECO:0007669"/>
    <property type="project" value="TreeGrafter"/>
</dbReference>
<reference evidence="17 18" key="1">
    <citation type="submission" date="2016-06" db="EMBL/GenBank/DDBJ databases">
        <authorList>
            <person name="Kjaerup R.B."/>
            <person name="Dalgaard T.S."/>
            <person name="Juul-Madsen H.R."/>
        </authorList>
    </citation>
    <scope>NUCLEOTIDE SEQUENCE [LARGE SCALE GENOMIC DNA]</scope>
    <source>
        <strain evidence="17">LMG947</strain>
    </source>
</reference>
<dbReference type="NCBIfam" id="TIGR00563">
    <property type="entry name" value="rsmB"/>
    <property type="match status" value="1"/>
</dbReference>
<feature type="binding site" evidence="14">
    <location>
        <position position="277"/>
    </location>
    <ligand>
        <name>S-adenosyl-L-methionine</name>
        <dbReference type="ChEBI" id="CHEBI:59789"/>
    </ligand>
</feature>
<evidence type="ECO:0000256" key="13">
    <source>
        <dbReference type="ARBA" id="ARBA00047283"/>
    </source>
</evidence>
<organism evidence="17 18">
    <name type="scientific">Xanthomonas bromi</name>
    <dbReference type="NCBI Taxonomy" id="56449"/>
    <lineage>
        <taxon>Bacteria</taxon>
        <taxon>Pseudomonadati</taxon>
        <taxon>Pseudomonadota</taxon>
        <taxon>Gammaproteobacteria</taxon>
        <taxon>Lysobacterales</taxon>
        <taxon>Lysobacteraceae</taxon>
        <taxon>Xanthomonas</taxon>
    </lineage>
</organism>
<dbReference type="NCBIfam" id="NF008149">
    <property type="entry name" value="PRK10901.1"/>
    <property type="match status" value="1"/>
</dbReference>